<dbReference type="Proteomes" id="UP000199039">
    <property type="component" value="Unassembled WGS sequence"/>
</dbReference>
<evidence type="ECO:0000313" key="1">
    <source>
        <dbReference type="EMBL" id="SDC86269.1"/>
    </source>
</evidence>
<gene>
    <name evidence="1" type="ORF">SAMN05216410_2416</name>
</gene>
<dbReference type="InterPro" id="IPR011335">
    <property type="entry name" value="Restrct_endonuc-II-like"/>
</dbReference>
<dbReference type="SUPFAM" id="SSF52980">
    <property type="entry name" value="Restriction endonuclease-like"/>
    <property type="match status" value="1"/>
</dbReference>
<dbReference type="EMBL" id="FMYH01000004">
    <property type="protein sequence ID" value="SDC86269.1"/>
    <property type="molecule type" value="Genomic_DNA"/>
</dbReference>
<dbReference type="RefSeq" id="WP_093183528.1">
    <property type="nucleotide sequence ID" value="NZ_FMYH01000004.1"/>
</dbReference>
<sequence>MVTPLYRGWAWLHPPTPTDSPARAAHARTTARIAAVHAGLRTEHWFCGESAALIHGCDTVDLDGSIHLIQRHNQQRGAHPEVKRHTAALRADEMTVVDGIPVTSLARSVVDCARTLSERQALVIADSALRRGLSVDDLESALLRARGSRGICKACSILPLADARAESPGESLLRLVVVRGGLPAPELQIAVDTHLGRRYVDLGWSDLKVAVEFDGRIKYTTDGGGADQAFYDEKRRQDALEELGWLVVRVMWEDLYNPAALVARLWDALRRQQRRRTFT</sequence>
<keyword evidence="2" id="KW-1185">Reference proteome</keyword>
<dbReference type="AlphaFoldDB" id="A0A1G6Q1P9"/>
<proteinExistence type="predicted"/>
<evidence type="ECO:0008006" key="3">
    <source>
        <dbReference type="Google" id="ProtNLM"/>
    </source>
</evidence>
<dbReference type="OrthoDB" id="5517693at2"/>
<reference evidence="1 2" key="1">
    <citation type="submission" date="2016-09" db="EMBL/GenBank/DDBJ databases">
        <authorList>
            <person name="Capua I."/>
            <person name="De Benedictis P."/>
            <person name="Joannis T."/>
            <person name="Lombin L.H."/>
            <person name="Cattoli G."/>
        </authorList>
    </citation>
    <scope>NUCLEOTIDE SEQUENCE [LARGE SCALE GENOMIC DNA]</scope>
    <source>
        <strain evidence="1 2">ISLP-3</strain>
    </source>
</reference>
<accession>A0A1G6Q1P9</accession>
<evidence type="ECO:0000313" key="2">
    <source>
        <dbReference type="Proteomes" id="UP000199039"/>
    </source>
</evidence>
<protein>
    <recommendedName>
        <fullName evidence="3">DUF559 domain-containing protein</fullName>
    </recommendedName>
</protein>
<name>A0A1G6Q1P9_9MICO</name>
<organism evidence="1 2">
    <name type="scientific">Sanguibacter gelidistatuariae</name>
    <dbReference type="NCBI Taxonomy" id="1814289"/>
    <lineage>
        <taxon>Bacteria</taxon>
        <taxon>Bacillati</taxon>
        <taxon>Actinomycetota</taxon>
        <taxon>Actinomycetes</taxon>
        <taxon>Micrococcales</taxon>
        <taxon>Sanguibacteraceae</taxon>
        <taxon>Sanguibacter</taxon>
    </lineage>
</organism>